<evidence type="ECO:0008006" key="4">
    <source>
        <dbReference type="Google" id="ProtNLM"/>
    </source>
</evidence>
<evidence type="ECO:0000256" key="1">
    <source>
        <dbReference type="SAM" id="MobiDB-lite"/>
    </source>
</evidence>
<reference evidence="3" key="1">
    <citation type="journal article" date="2019" name="Int. J. Syst. Evol. Microbiol.">
        <title>The Global Catalogue of Microorganisms (GCM) 10K type strain sequencing project: providing services to taxonomists for standard genome sequencing and annotation.</title>
        <authorList>
            <consortium name="The Broad Institute Genomics Platform"/>
            <consortium name="The Broad Institute Genome Sequencing Center for Infectious Disease"/>
            <person name="Wu L."/>
            <person name="Ma J."/>
        </authorList>
    </citation>
    <scope>NUCLEOTIDE SEQUENCE [LARGE SCALE GENOMIC DNA]</scope>
    <source>
        <strain evidence="3">JCM 6242</strain>
    </source>
</reference>
<proteinExistence type="predicted"/>
<dbReference type="RefSeq" id="WP_344974949.1">
    <property type="nucleotide sequence ID" value="NZ_BAAAVI010000033.1"/>
</dbReference>
<sequence>MRVLSPSQEANRQAASSPPETRQPVPRQRAASDPNSRLALDASAKPRRTGLQLPSSLPFDTWRRIGHQISLISDSSAWWLGDWLVYGENEYTDRYKRAVEESSLDIQTLRNYAWVARRFPVSRRRDRLSLQHHAEVAALPEHEQTLWLDRAERFGWSRNRLRNQIKAHRTAALAGTGQGQQAAPPKAVIHIDVPAEQEQTWRDAARRMNRSVEEWARLVLTQVATGQVPARVIHDAKAG</sequence>
<comment type="caution">
    <text evidence="2">The sequence shown here is derived from an EMBL/GenBank/DDBJ whole genome shotgun (WGS) entry which is preliminary data.</text>
</comment>
<dbReference type="InterPro" id="IPR049735">
    <property type="entry name" value="NovE/LmbU-like"/>
</dbReference>
<accession>A0ABP6IGZ3</accession>
<gene>
    <name evidence="2" type="ORF">GCM10010517_45440</name>
</gene>
<feature type="compositionally biased region" description="Polar residues" evidence="1">
    <location>
        <begin position="1"/>
        <end position="20"/>
    </location>
</feature>
<feature type="region of interest" description="Disordered" evidence="1">
    <location>
        <begin position="1"/>
        <end position="52"/>
    </location>
</feature>
<dbReference type="Proteomes" id="UP001500831">
    <property type="component" value="Unassembled WGS sequence"/>
</dbReference>
<organism evidence="2 3">
    <name type="scientific">Streptosporangium fragile</name>
    <dbReference type="NCBI Taxonomy" id="46186"/>
    <lineage>
        <taxon>Bacteria</taxon>
        <taxon>Bacillati</taxon>
        <taxon>Actinomycetota</taxon>
        <taxon>Actinomycetes</taxon>
        <taxon>Streptosporangiales</taxon>
        <taxon>Streptosporangiaceae</taxon>
        <taxon>Streptosporangium</taxon>
    </lineage>
</organism>
<protein>
    <recommendedName>
        <fullName evidence="4">LmbU</fullName>
    </recommendedName>
</protein>
<dbReference type="EMBL" id="BAAAVI010000033">
    <property type="protein sequence ID" value="GAA2882285.1"/>
    <property type="molecule type" value="Genomic_DNA"/>
</dbReference>
<dbReference type="NCBIfam" id="NF038070">
    <property type="entry name" value="LmbU_fam_TF"/>
    <property type="match status" value="1"/>
</dbReference>
<name>A0ABP6IGZ3_9ACTN</name>
<evidence type="ECO:0000313" key="3">
    <source>
        <dbReference type="Proteomes" id="UP001500831"/>
    </source>
</evidence>
<keyword evidence="3" id="KW-1185">Reference proteome</keyword>
<evidence type="ECO:0000313" key="2">
    <source>
        <dbReference type="EMBL" id="GAA2882285.1"/>
    </source>
</evidence>